<dbReference type="GO" id="GO:0046856">
    <property type="term" value="P:phosphatidylinositol dephosphorylation"/>
    <property type="evidence" value="ECO:0007669"/>
    <property type="project" value="InterPro"/>
</dbReference>
<dbReference type="Pfam" id="PF22669">
    <property type="entry name" value="Exo_endo_phos2"/>
    <property type="match status" value="1"/>
</dbReference>
<gene>
    <name evidence="2" type="ORF">LOAG_00437</name>
</gene>
<sequence>MEKKLLSKECRRRKIRNRRTNKVGEANVARDYAMHASSGRLDINTFLSDFEPIYSSYRTSSIFITTFNVNGRTPRLDGIPGWLSCEGILPPDFYVIGLQEMDLSRQAFIMNTSTRHAEWKVIIAKSFPKDIEYDLIGEIRLVGILLVIYRRVGSKIKARPSEIEAIVIPTARYNALGTVLSDKGAVAISMYMNDTAVCFVNGHFAAHIEGNEKRIMDYKHIVERIRFHRNGITLFEHDAVFWFGDLNFRLDTAYGMSNNELRELCNDDDAFRDMIVYDQLKRAMKLKIIFKNFKEPEVLDFRPTFKYDINSDKWDSSKKKRVPAWCDRILWWNQKGIHIRQKFYDSIPSIKFSDHRPVRALFYLGVREIDLAEYEKAYRRAFREAGRRCNDFS</sequence>
<protein>
    <recommendedName>
        <fullName evidence="1">Inositol polyphosphate-related phosphatase domain-containing protein</fullName>
    </recommendedName>
</protein>
<dbReference type="AlphaFoldDB" id="A0A1S0UDB5"/>
<dbReference type="GeneID" id="9937804"/>
<dbReference type="RefSeq" id="XP_003136025.1">
    <property type="nucleotide sequence ID" value="XM_003135977.1"/>
</dbReference>
<dbReference type="SMART" id="SM00128">
    <property type="entry name" value="IPPc"/>
    <property type="match status" value="1"/>
</dbReference>
<dbReference type="KEGG" id="loa:LOAG_00437"/>
<dbReference type="CTD" id="9937804"/>
<dbReference type="EMBL" id="JH712159">
    <property type="protein sequence ID" value="EFO28045.1"/>
    <property type="molecule type" value="Genomic_DNA"/>
</dbReference>
<dbReference type="InterPro" id="IPR000300">
    <property type="entry name" value="IPPc"/>
</dbReference>
<evidence type="ECO:0000259" key="1">
    <source>
        <dbReference type="SMART" id="SM00128"/>
    </source>
</evidence>
<feature type="domain" description="Inositol polyphosphate-related phosphatase" evidence="1">
    <location>
        <begin position="58"/>
        <end position="370"/>
    </location>
</feature>
<dbReference type="InterPro" id="IPR036691">
    <property type="entry name" value="Endo/exonu/phosph_ase_sf"/>
</dbReference>
<organism evidence="2">
    <name type="scientific">Loa loa</name>
    <name type="common">Eye worm</name>
    <name type="synonym">Filaria loa</name>
    <dbReference type="NCBI Taxonomy" id="7209"/>
    <lineage>
        <taxon>Eukaryota</taxon>
        <taxon>Metazoa</taxon>
        <taxon>Ecdysozoa</taxon>
        <taxon>Nematoda</taxon>
        <taxon>Chromadorea</taxon>
        <taxon>Rhabditida</taxon>
        <taxon>Spirurina</taxon>
        <taxon>Spiruromorpha</taxon>
        <taxon>Filarioidea</taxon>
        <taxon>Onchocercidae</taxon>
        <taxon>Loa</taxon>
    </lineage>
</organism>
<dbReference type="OMA" id="DMFIILQ"/>
<dbReference type="PANTHER" id="PTHR11200">
    <property type="entry name" value="INOSITOL 5-PHOSPHATASE"/>
    <property type="match status" value="1"/>
</dbReference>
<dbReference type="InterPro" id="IPR046985">
    <property type="entry name" value="IP5"/>
</dbReference>
<reference evidence="2" key="1">
    <citation type="submission" date="2012-04" db="EMBL/GenBank/DDBJ databases">
        <title>The Genome Sequence of Loa loa.</title>
        <authorList>
            <consortium name="The Broad Institute Genome Sequencing Platform"/>
            <consortium name="Broad Institute Genome Sequencing Center for Infectious Disease"/>
            <person name="Nutman T.B."/>
            <person name="Fink D.L."/>
            <person name="Russ C."/>
            <person name="Young S."/>
            <person name="Zeng Q."/>
            <person name="Gargeya S."/>
            <person name="Alvarado L."/>
            <person name="Berlin A."/>
            <person name="Chapman S.B."/>
            <person name="Chen Z."/>
            <person name="Freedman E."/>
            <person name="Gellesch M."/>
            <person name="Goldberg J."/>
            <person name="Griggs A."/>
            <person name="Gujja S."/>
            <person name="Heilman E.R."/>
            <person name="Heiman D."/>
            <person name="Howarth C."/>
            <person name="Mehta T."/>
            <person name="Neiman D."/>
            <person name="Pearson M."/>
            <person name="Roberts A."/>
            <person name="Saif S."/>
            <person name="Shea T."/>
            <person name="Shenoy N."/>
            <person name="Sisk P."/>
            <person name="Stolte C."/>
            <person name="Sykes S."/>
            <person name="White J."/>
            <person name="Yandava C."/>
            <person name="Haas B."/>
            <person name="Henn M.R."/>
            <person name="Nusbaum C."/>
            <person name="Birren B."/>
        </authorList>
    </citation>
    <scope>NUCLEOTIDE SEQUENCE [LARGE SCALE GENOMIC DNA]</scope>
</reference>
<name>A0A1S0UDB5_LOALO</name>
<evidence type="ECO:0000313" key="2">
    <source>
        <dbReference type="EMBL" id="EFO28045.1"/>
    </source>
</evidence>
<dbReference type="GO" id="GO:0004439">
    <property type="term" value="F:phosphatidylinositol-4,5-bisphosphate 5-phosphatase activity"/>
    <property type="evidence" value="ECO:0007669"/>
    <property type="project" value="TreeGrafter"/>
</dbReference>
<dbReference type="GO" id="GO:0016020">
    <property type="term" value="C:membrane"/>
    <property type="evidence" value="ECO:0007669"/>
    <property type="project" value="TreeGrafter"/>
</dbReference>
<proteinExistence type="predicted"/>
<dbReference type="PANTHER" id="PTHR11200:SF300">
    <property type="entry name" value="TYPE II INOSITOL 1,4,5-TRISPHOSPHATE 5-PHOSPHATASE"/>
    <property type="match status" value="1"/>
</dbReference>
<dbReference type="InParanoid" id="A0A1S0UDB5"/>
<dbReference type="Gene3D" id="3.60.10.10">
    <property type="entry name" value="Endonuclease/exonuclease/phosphatase"/>
    <property type="match status" value="1"/>
</dbReference>
<dbReference type="SUPFAM" id="SSF56219">
    <property type="entry name" value="DNase I-like"/>
    <property type="match status" value="1"/>
</dbReference>
<dbReference type="OrthoDB" id="7862313at2759"/>
<dbReference type="CDD" id="cd09074">
    <property type="entry name" value="INPP5c"/>
    <property type="match status" value="1"/>
</dbReference>
<accession>A0A1S0UDB5</accession>